<evidence type="ECO:0000256" key="1">
    <source>
        <dbReference type="ARBA" id="ARBA00004496"/>
    </source>
</evidence>
<dbReference type="GO" id="GO:0140662">
    <property type="term" value="F:ATP-dependent protein folding chaperone"/>
    <property type="evidence" value="ECO:0007669"/>
    <property type="project" value="InterPro"/>
</dbReference>
<dbReference type="GO" id="GO:0051082">
    <property type="term" value="F:unfolded protein binding"/>
    <property type="evidence" value="ECO:0007669"/>
    <property type="project" value="UniProtKB-UniRule"/>
</dbReference>
<dbReference type="Proteomes" id="UP000823631">
    <property type="component" value="Unassembled WGS sequence"/>
</dbReference>
<evidence type="ECO:0000313" key="13">
    <source>
        <dbReference type="EMBL" id="MBO8414917.1"/>
    </source>
</evidence>
<feature type="binding site" evidence="11">
    <location>
        <position position="98"/>
    </location>
    <ligand>
        <name>ATP</name>
        <dbReference type="ChEBI" id="CHEBI:30616"/>
    </ligand>
</feature>
<evidence type="ECO:0000259" key="12">
    <source>
        <dbReference type="SMART" id="SM00387"/>
    </source>
</evidence>
<feature type="binding site" evidence="11">
    <location>
        <begin position="99"/>
        <end position="100"/>
    </location>
    <ligand>
        <name>ATP</name>
        <dbReference type="ChEBI" id="CHEBI:30616"/>
    </ligand>
</feature>
<dbReference type="SUPFAM" id="SSF54211">
    <property type="entry name" value="Ribosomal protein S5 domain 2-like"/>
    <property type="match status" value="1"/>
</dbReference>
<feature type="region of interest" description="A; substrate-binding" evidence="10">
    <location>
        <begin position="1"/>
        <end position="345"/>
    </location>
</feature>
<protein>
    <recommendedName>
        <fullName evidence="9 10">Chaperone protein HtpG</fullName>
    </recommendedName>
    <alternativeName>
        <fullName evidence="10">Heat shock protein HtpG</fullName>
    </alternativeName>
    <alternativeName>
        <fullName evidence="10">High temperature protein G</fullName>
    </alternativeName>
</protein>
<gene>
    <name evidence="10 13" type="primary">htpG</name>
    <name evidence="13" type="ORF">IAB19_00850</name>
</gene>
<dbReference type="PRINTS" id="PR00775">
    <property type="entry name" value="HEATSHOCK90"/>
</dbReference>
<evidence type="ECO:0000256" key="3">
    <source>
        <dbReference type="ARBA" id="ARBA00022490"/>
    </source>
</evidence>
<feature type="binding site" evidence="11">
    <location>
        <position position="79"/>
    </location>
    <ligand>
        <name>ATP</name>
        <dbReference type="ChEBI" id="CHEBI:30616"/>
    </ligand>
</feature>
<keyword evidence="7 10" id="KW-0143">Chaperone</keyword>
<dbReference type="PROSITE" id="PS00298">
    <property type="entry name" value="HSP90"/>
    <property type="match status" value="1"/>
</dbReference>
<feature type="domain" description="Histidine kinase/HSP90-like ATPase" evidence="12">
    <location>
        <begin position="26"/>
        <end position="183"/>
    </location>
</feature>
<proteinExistence type="inferred from homology"/>
<evidence type="ECO:0000256" key="11">
    <source>
        <dbReference type="PIRSR" id="PIRSR002583-1"/>
    </source>
</evidence>
<organism evidence="13 14">
    <name type="scientific">Candidatus Avisuccinivibrio stercorigallinarum</name>
    <dbReference type="NCBI Taxonomy" id="2840704"/>
    <lineage>
        <taxon>Bacteria</taxon>
        <taxon>Pseudomonadati</taxon>
        <taxon>Pseudomonadota</taxon>
        <taxon>Gammaproteobacteria</taxon>
        <taxon>Aeromonadales</taxon>
        <taxon>Succinivibrionaceae</taxon>
        <taxon>Succinivibrionaceae incertae sedis</taxon>
        <taxon>Candidatus Avisuccinivibrio</taxon>
    </lineage>
</organism>
<dbReference type="SUPFAM" id="SSF55874">
    <property type="entry name" value="ATPase domain of HSP90 chaperone/DNA topoisomerase II/histidine kinase"/>
    <property type="match status" value="1"/>
</dbReference>
<feature type="binding site" evidence="11">
    <location>
        <position position="84"/>
    </location>
    <ligand>
        <name>ATP</name>
        <dbReference type="ChEBI" id="CHEBI:30616"/>
    </ligand>
</feature>
<keyword evidence="4 10" id="KW-0547">Nucleotide-binding</keyword>
<evidence type="ECO:0000313" key="14">
    <source>
        <dbReference type="Proteomes" id="UP000823631"/>
    </source>
</evidence>
<feature type="binding site" evidence="11">
    <location>
        <begin position="121"/>
        <end position="126"/>
    </location>
    <ligand>
        <name>ATP</name>
        <dbReference type="ChEBI" id="CHEBI:30616"/>
    </ligand>
</feature>
<dbReference type="Gene3D" id="1.20.120.790">
    <property type="entry name" value="Heat shock protein 90, C-terminal domain"/>
    <property type="match status" value="1"/>
</dbReference>
<sequence>MTAEVHGFQTEVAKLLNLLANSLYSNKEVFLRELISNASDAIDKLHFLSLTNPDLVKDDPTFKIRIKADKENKTITISDNGLGMTLAEANEHLGTIAKSGTEDFLKHMTGDAQKDSQLIGQFGVGFYSAFIVADKVTVLSRSATVSADEGVSWESTGEGTFTSENIHRDRRGTDIILHIKDSESEFLDSWRLRSAITKYSDHISVPVELWEEKYEAPAEGEDANTPKEPKFEYVQVNDAKALWTRAPKEIKDEEYKEFYKHLSSDYQDPLTWAHNKVEGELEYTSLLYIPRQAPWDLYTRDNKHGLKLFVHRVFIMDEAEQFLPAYLRFVKGLVDTNALPLNVSRELLQESAVTRKLKKALTKRVLNMLDKLSKTDDYKIFWQQFGNVLKEGPVEDYSNQEAVLKLLRFASTTDESAEQHVSLEDYVSRMKEKQQHIYYLTADSYQAAVSSPYLEQLKSKGIEVLLMWERVDEWLMGNVREFDGKTFISVTASDLQLGDLQDSEEQKKQEESVEQNKDLIERFKQVLGDKVQDVKVSTRLIDSPSCVVGEGGRMMTAQMRRIMEAAGQKLPDEKYILEINPKHALVEKAAAETDNERFAKWAEVIFAQALLTDQGTLKDPSAFVKVLNSLLVG</sequence>
<dbReference type="InterPro" id="IPR036890">
    <property type="entry name" value="HATPase_C_sf"/>
</dbReference>
<dbReference type="EMBL" id="JADINH010000013">
    <property type="protein sequence ID" value="MBO8414917.1"/>
    <property type="molecule type" value="Genomic_DNA"/>
</dbReference>
<evidence type="ECO:0000256" key="7">
    <source>
        <dbReference type="ARBA" id="ARBA00023186"/>
    </source>
</evidence>
<dbReference type="CDD" id="cd16927">
    <property type="entry name" value="HATPase_Hsp90-like"/>
    <property type="match status" value="1"/>
</dbReference>
<comment type="caution">
    <text evidence="13">The sequence shown here is derived from an EMBL/GenBank/DDBJ whole genome shotgun (WGS) entry which is preliminary data.</text>
</comment>
<accession>A0A9D9D9N7</accession>
<dbReference type="SUPFAM" id="SSF110942">
    <property type="entry name" value="HSP90 C-terminal domain"/>
    <property type="match status" value="1"/>
</dbReference>
<dbReference type="Gene3D" id="3.40.50.11260">
    <property type="match status" value="1"/>
</dbReference>
<dbReference type="InterPro" id="IPR020575">
    <property type="entry name" value="Hsp90_N"/>
</dbReference>
<dbReference type="Gene3D" id="3.30.565.10">
    <property type="entry name" value="Histidine kinase-like ATPase, C-terminal domain"/>
    <property type="match status" value="1"/>
</dbReference>
<dbReference type="GO" id="GO:0005737">
    <property type="term" value="C:cytoplasm"/>
    <property type="evidence" value="ECO:0007669"/>
    <property type="project" value="UniProtKB-SubCell"/>
</dbReference>
<feature type="binding site" evidence="11">
    <location>
        <position position="345"/>
    </location>
    <ligand>
        <name>ATP</name>
        <dbReference type="ChEBI" id="CHEBI:30616"/>
    </ligand>
</feature>
<dbReference type="PIRSF" id="PIRSF002583">
    <property type="entry name" value="Hsp90"/>
    <property type="match status" value="1"/>
</dbReference>
<dbReference type="GO" id="GO:0005524">
    <property type="term" value="F:ATP binding"/>
    <property type="evidence" value="ECO:0007669"/>
    <property type="project" value="UniProtKB-UniRule"/>
</dbReference>
<dbReference type="PANTHER" id="PTHR11528">
    <property type="entry name" value="HEAT SHOCK PROTEIN 90 FAMILY MEMBER"/>
    <property type="match status" value="1"/>
</dbReference>
<dbReference type="Gene3D" id="3.30.230.80">
    <property type="match status" value="1"/>
</dbReference>
<dbReference type="InterPro" id="IPR037196">
    <property type="entry name" value="HSP90_C"/>
</dbReference>
<reference evidence="13" key="2">
    <citation type="journal article" date="2021" name="PeerJ">
        <title>Extensive microbial diversity within the chicken gut microbiome revealed by metagenomics and culture.</title>
        <authorList>
            <person name="Gilroy R."/>
            <person name="Ravi A."/>
            <person name="Getino M."/>
            <person name="Pursley I."/>
            <person name="Horton D.L."/>
            <person name="Alikhan N.F."/>
            <person name="Baker D."/>
            <person name="Gharbi K."/>
            <person name="Hall N."/>
            <person name="Watson M."/>
            <person name="Adriaenssens E.M."/>
            <person name="Foster-Nyarko E."/>
            <person name="Jarju S."/>
            <person name="Secka A."/>
            <person name="Antonio M."/>
            <person name="Oren A."/>
            <person name="Chaudhuri R.R."/>
            <person name="La Ragione R."/>
            <person name="Hildebrand F."/>
            <person name="Pallen M.J."/>
        </authorList>
    </citation>
    <scope>NUCLEOTIDE SEQUENCE</scope>
    <source>
        <strain evidence="13">17213</strain>
    </source>
</reference>
<comment type="function">
    <text evidence="8 10">Molecular chaperone. Has ATPase activity.</text>
</comment>
<evidence type="ECO:0000256" key="10">
    <source>
        <dbReference type="HAMAP-Rule" id="MF_00505"/>
    </source>
</evidence>
<comment type="subcellular location">
    <subcellularLocation>
        <location evidence="1 10">Cytoplasm</location>
    </subcellularLocation>
</comment>
<feature type="binding site" evidence="11">
    <location>
        <position position="173"/>
    </location>
    <ligand>
        <name>ATP</name>
        <dbReference type="ChEBI" id="CHEBI:30616"/>
    </ligand>
</feature>
<evidence type="ECO:0000256" key="8">
    <source>
        <dbReference type="ARBA" id="ARBA00058590"/>
    </source>
</evidence>
<reference evidence="13" key="1">
    <citation type="submission" date="2020-10" db="EMBL/GenBank/DDBJ databases">
        <authorList>
            <person name="Gilroy R."/>
        </authorList>
    </citation>
    <scope>NUCLEOTIDE SEQUENCE</scope>
    <source>
        <strain evidence="13">17213</strain>
    </source>
</reference>
<comment type="subunit">
    <text evidence="10">Homodimer.</text>
</comment>
<dbReference type="GO" id="GO:0016887">
    <property type="term" value="F:ATP hydrolysis activity"/>
    <property type="evidence" value="ECO:0007669"/>
    <property type="project" value="InterPro"/>
</dbReference>
<name>A0A9D9D9N7_9GAMM</name>
<dbReference type="InterPro" id="IPR019805">
    <property type="entry name" value="Heat_shock_protein_90_CS"/>
</dbReference>
<keyword evidence="6 10" id="KW-0346">Stress response</keyword>
<dbReference type="AlphaFoldDB" id="A0A9D9D9N7"/>
<feature type="region of interest" description="B" evidence="10">
    <location>
        <begin position="346"/>
        <end position="561"/>
    </location>
</feature>
<feature type="region of interest" description="C" evidence="10">
    <location>
        <begin position="562"/>
        <end position="633"/>
    </location>
</feature>
<feature type="binding site" evidence="11">
    <location>
        <position position="37"/>
    </location>
    <ligand>
        <name>ATP</name>
        <dbReference type="ChEBI" id="CHEBI:30616"/>
    </ligand>
</feature>
<dbReference type="NCBIfam" id="NF003555">
    <property type="entry name" value="PRK05218.1"/>
    <property type="match status" value="1"/>
</dbReference>
<evidence type="ECO:0000256" key="5">
    <source>
        <dbReference type="ARBA" id="ARBA00022840"/>
    </source>
</evidence>
<evidence type="ECO:0000256" key="9">
    <source>
        <dbReference type="ARBA" id="ARBA00070675"/>
    </source>
</evidence>
<dbReference type="FunFam" id="3.30.230.80:FF:000002">
    <property type="entry name" value="Molecular chaperone HtpG"/>
    <property type="match status" value="1"/>
</dbReference>
<dbReference type="SMART" id="SM00387">
    <property type="entry name" value="HATPase_c"/>
    <property type="match status" value="1"/>
</dbReference>
<dbReference type="FunFam" id="3.30.565.10:FF:000009">
    <property type="entry name" value="Molecular chaperone HtpG"/>
    <property type="match status" value="1"/>
</dbReference>
<evidence type="ECO:0000256" key="6">
    <source>
        <dbReference type="ARBA" id="ARBA00023016"/>
    </source>
</evidence>
<dbReference type="InterPro" id="IPR003594">
    <property type="entry name" value="HATPase_dom"/>
</dbReference>
<dbReference type="Pfam" id="PF00183">
    <property type="entry name" value="HSP90"/>
    <property type="match status" value="1"/>
</dbReference>
<dbReference type="HAMAP" id="MF_00505">
    <property type="entry name" value="HSP90"/>
    <property type="match status" value="1"/>
</dbReference>
<comment type="similarity">
    <text evidence="2 10">Belongs to the heat shock protein 90 family.</text>
</comment>
<evidence type="ECO:0000256" key="4">
    <source>
        <dbReference type="ARBA" id="ARBA00022741"/>
    </source>
</evidence>
<evidence type="ECO:0000256" key="2">
    <source>
        <dbReference type="ARBA" id="ARBA00008239"/>
    </source>
</evidence>
<feature type="binding site" evidence="11">
    <location>
        <position position="33"/>
    </location>
    <ligand>
        <name>ATP</name>
        <dbReference type="ChEBI" id="CHEBI:30616"/>
    </ligand>
</feature>
<dbReference type="InterPro" id="IPR020568">
    <property type="entry name" value="Ribosomal_Su5_D2-typ_SF"/>
</dbReference>
<dbReference type="InterPro" id="IPR001404">
    <property type="entry name" value="Hsp90_fam"/>
</dbReference>
<keyword evidence="3 10" id="KW-0963">Cytoplasm</keyword>
<dbReference type="Pfam" id="PF13589">
    <property type="entry name" value="HATPase_c_3"/>
    <property type="match status" value="1"/>
</dbReference>
<keyword evidence="5 10" id="KW-0067">ATP-binding</keyword>